<sequence length="64" mass="7437">MPDDEQRPDTGQDRSRTPLEELIQEIEDAETRVDDPEDERSRRRAEAADALTADRRAQEEPRSD</sequence>
<keyword evidence="3" id="KW-1185">Reference proteome</keyword>
<gene>
    <name evidence="2" type="ORF">QFZ56_007068</name>
</gene>
<feature type="compositionally biased region" description="Basic and acidic residues" evidence="1">
    <location>
        <begin position="1"/>
        <end position="19"/>
    </location>
</feature>
<organism evidence="2 3">
    <name type="scientific">Streptomyces achromogenes</name>
    <dbReference type="NCBI Taxonomy" id="67255"/>
    <lineage>
        <taxon>Bacteria</taxon>
        <taxon>Bacillati</taxon>
        <taxon>Actinomycetota</taxon>
        <taxon>Actinomycetes</taxon>
        <taxon>Kitasatosporales</taxon>
        <taxon>Streptomycetaceae</taxon>
        <taxon>Streptomyces</taxon>
    </lineage>
</organism>
<evidence type="ECO:0000256" key="1">
    <source>
        <dbReference type="SAM" id="MobiDB-lite"/>
    </source>
</evidence>
<proteinExistence type="predicted"/>
<reference evidence="2 3" key="1">
    <citation type="submission" date="2023-07" db="EMBL/GenBank/DDBJ databases">
        <title>Comparative genomics of wheat-associated soil bacteria to identify genetic determinants of phenazine resistance.</title>
        <authorList>
            <person name="Mouncey N."/>
        </authorList>
    </citation>
    <scope>NUCLEOTIDE SEQUENCE [LARGE SCALE GENOMIC DNA]</scope>
    <source>
        <strain evidence="2 3">W4I19-2</strain>
    </source>
</reference>
<accession>A0ABU0QBQ8</accession>
<comment type="caution">
    <text evidence="2">The sequence shown here is derived from an EMBL/GenBank/DDBJ whole genome shotgun (WGS) entry which is preliminary data.</text>
</comment>
<name>A0ABU0QBQ8_STRAH</name>
<protein>
    <recommendedName>
        <fullName evidence="4">Small hydrophilic protein</fullName>
    </recommendedName>
</protein>
<dbReference type="Proteomes" id="UP001243364">
    <property type="component" value="Unassembled WGS sequence"/>
</dbReference>
<evidence type="ECO:0008006" key="4">
    <source>
        <dbReference type="Google" id="ProtNLM"/>
    </source>
</evidence>
<feature type="region of interest" description="Disordered" evidence="1">
    <location>
        <begin position="25"/>
        <end position="64"/>
    </location>
</feature>
<evidence type="ECO:0000313" key="3">
    <source>
        <dbReference type="Proteomes" id="UP001243364"/>
    </source>
</evidence>
<feature type="region of interest" description="Disordered" evidence="1">
    <location>
        <begin position="1"/>
        <end position="20"/>
    </location>
</feature>
<dbReference type="EMBL" id="JAUSYA010000001">
    <property type="protein sequence ID" value="MDQ0688105.1"/>
    <property type="molecule type" value="Genomic_DNA"/>
</dbReference>
<dbReference type="RefSeq" id="WP_307048506.1">
    <property type="nucleotide sequence ID" value="NZ_JAUSYA010000001.1"/>
</dbReference>
<feature type="compositionally biased region" description="Basic and acidic residues" evidence="1">
    <location>
        <begin position="29"/>
        <end position="64"/>
    </location>
</feature>
<evidence type="ECO:0000313" key="2">
    <source>
        <dbReference type="EMBL" id="MDQ0688105.1"/>
    </source>
</evidence>